<feature type="region of interest" description="Disordered" evidence="2">
    <location>
        <begin position="210"/>
        <end position="236"/>
    </location>
</feature>
<dbReference type="InterPro" id="IPR016689">
    <property type="entry name" value="ESCRT-2_cplx_Snf8"/>
</dbReference>
<organism evidence="3 4">
    <name type="scientific">Cronartium quercuum f. sp. fusiforme G11</name>
    <dbReference type="NCBI Taxonomy" id="708437"/>
    <lineage>
        <taxon>Eukaryota</taxon>
        <taxon>Fungi</taxon>
        <taxon>Dikarya</taxon>
        <taxon>Basidiomycota</taxon>
        <taxon>Pucciniomycotina</taxon>
        <taxon>Pucciniomycetes</taxon>
        <taxon>Pucciniales</taxon>
        <taxon>Coleosporiaceae</taxon>
        <taxon>Cronartium</taxon>
    </lineage>
</organism>
<keyword evidence="4" id="KW-1185">Reference proteome</keyword>
<dbReference type="Proteomes" id="UP000886653">
    <property type="component" value="Unassembled WGS sequence"/>
</dbReference>
<reference evidence="3" key="1">
    <citation type="submission" date="2013-11" db="EMBL/GenBank/DDBJ databases">
        <title>Genome sequence of the fusiform rust pathogen reveals effectors for host alternation and coevolution with pine.</title>
        <authorList>
            <consortium name="DOE Joint Genome Institute"/>
            <person name="Smith K."/>
            <person name="Pendleton A."/>
            <person name="Kubisiak T."/>
            <person name="Anderson C."/>
            <person name="Salamov A."/>
            <person name="Aerts A."/>
            <person name="Riley R."/>
            <person name="Clum A."/>
            <person name="Lindquist E."/>
            <person name="Ence D."/>
            <person name="Campbell M."/>
            <person name="Kronenberg Z."/>
            <person name="Feau N."/>
            <person name="Dhillon B."/>
            <person name="Hamelin R."/>
            <person name="Burleigh J."/>
            <person name="Smith J."/>
            <person name="Yandell M."/>
            <person name="Nelson C."/>
            <person name="Grigoriev I."/>
            <person name="Davis J."/>
        </authorList>
    </citation>
    <scope>NUCLEOTIDE SEQUENCE</scope>
    <source>
        <strain evidence="3">G11</strain>
    </source>
</reference>
<dbReference type="AlphaFoldDB" id="A0A9P6NQU7"/>
<protein>
    <recommendedName>
        <fullName evidence="5">Vacuolar-sorting protein SNF8</fullName>
    </recommendedName>
</protein>
<gene>
    <name evidence="3" type="ORF">CROQUDRAFT_91011</name>
</gene>
<dbReference type="OrthoDB" id="283883at2759"/>
<proteinExistence type="inferred from homology"/>
<dbReference type="SUPFAM" id="SSF46785">
    <property type="entry name" value="Winged helix' DNA-binding domain"/>
    <property type="match status" value="1"/>
</dbReference>
<name>A0A9P6NQU7_9BASI</name>
<dbReference type="Pfam" id="PF04157">
    <property type="entry name" value="EAP30"/>
    <property type="match status" value="1"/>
</dbReference>
<evidence type="ECO:0000256" key="2">
    <source>
        <dbReference type="SAM" id="MobiDB-lite"/>
    </source>
</evidence>
<comment type="similarity">
    <text evidence="1">Belongs to the SNF8 family.</text>
</comment>
<evidence type="ECO:0000313" key="3">
    <source>
        <dbReference type="EMBL" id="KAG0147875.1"/>
    </source>
</evidence>
<dbReference type="Gene3D" id="6.10.140.180">
    <property type="match status" value="1"/>
</dbReference>
<sequence length="361" mass="38862">MLNSFGQILSLASSFLFPTSQAPGWNLGCAINLAAGLLAGTLAGVLSTYYVHHRHSSNSSVVCRLGSSGCGRNIITDTRTMRRAVGISSLERTSATSASYDTLSDSLTAATLTNLQSQLSTFQSALKAFALKHGHRIRSDPEFRTAFSSMCAELGVDPLCGGRKGFWDWVGIGDWTFELAVQVVDVCLATRDRNGGLVEIGDLLTSVRGLRKLPNPGDQSGPDSDTKDRKTSSKTKTRLSELLEGEVSEADIGRAIKALEPLGSGYKIISVGQQKFVRSVPAELDSDSVAVFDAILSTSNPTRGFTTHKDLARRTGWSLDRTSDAIEKAMMTDAMLWVDQQALSDDQFYAPALFVFESSVS</sequence>
<dbReference type="EMBL" id="MU167243">
    <property type="protein sequence ID" value="KAG0147875.1"/>
    <property type="molecule type" value="Genomic_DNA"/>
</dbReference>
<dbReference type="PANTHER" id="PTHR12806">
    <property type="entry name" value="EAP30 SUBUNIT OF ELL COMPLEX"/>
    <property type="match status" value="1"/>
</dbReference>
<dbReference type="Gene3D" id="1.10.10.10">
    <property type="entry name" value="Winged helix-like DNA-binding domain superfamily/Winged helix DNA-binding domain"/>
    <property type="match status" value="2"/>
</dbReference>
<evidence type="ECO:0000256" key="1">
    <source>
        <dbReference type="ARBA" id="ARBA00009834"/>
    </source>
</evidence>
<dbReference type="GO" id="GO:0000814">
    <property type="term" value="C:ESCRT II complex"/>
    <property type="evidence" value="ECO:0007669"/>
    <property type="project" value="InterPro"/>
</dbReference>
<evidence type="ECO:0000313" key="4">
    <source>
        <dbReference type="Proteomes" id="UP000886653"/>
    </source>
</evidence>
<dbReference type="InterPro" id="IPR036390">
    <property type="entry name" value="WH_DNA-bd_sf"/>
</dbReference>
<dbReference type="InterPro" id="IPR040608">
    <property type="entry name" value="Snf8/Vps36"/>
</dbReference>
<comment type="caution">
    <text evidence="3">The sequence shown here is derived from an EMBL/GenBank/DDBJ whole genome shotgun (WGS) entry which is preliminary data.</text>
</comment>
<accession>A0A9P6NQU7</accession>
<evidence type="ECO:0008006" key="5">
    <source>
        <dbReference type="Google" id="ProtNLM"/>
    </source>
</evidence>
<dbReference type="GO" id="GO:0043328">
    <property type="term" value="P:protein transport to vacuole involved in ubiquitin-dependent protein catabolic process via the multivesicular body sorting pathway"/>
    <property type="evidence" value="ECO:0007669"/>
    <property type="project" value="TreeGrafter"/>
</dbReference>
<dbReference type="InterPro" id="IPR036388">
    <property type="entry name" value="WH-like_DNA-bd_sf"/>
</dbReference>
<dbReference type="PANTHER" id="PTHR12806:SF0">
    <property type="entry name" value="VACUOLAR-SORTING PROTEIN SNF8"/>
    <property type="match status" value="1"/>
</dbReference>